<dbReference type="HAMAP" id="MF_00795">
    <property type="entry name" value="CutC"/>
    <property type="match status" value="1"/>
</dbReference>
<evidence type="ECO:0000256" key="1">
    <source>
        <dbReference type="ARBA" id="ARBA00007768"/>
    </source>
</evidence>
<dbReference type="OrthoDB" id="9815677at2"/>
<comment type="caution">
    <text evidence="3">The sequence shown here is derived from an EMBL/GenBank/DDBJ whole genome shotgun (WGS) entry which is preliminary data.</text>
</comment>
<dbReference type="PANTHER" id="PTHR12598:SF0">
    <property type="entry name" value="COPPER HOMEOSTASIS PROTEIN CUTC HOMOLOG"/>
    <property type="match status" value="1"/>
</dbReference>
<protein>
    <recommendedName>
        <fullName evidence="2">PF03932 family protein CutC</fullName>
    </recommendedName>
</protein>
<dbReference type="AlphaFoldDB" id="A0A084JVK2"/>
<dbReference type="Gene3D" id="3.20.20.380">
    <property type="entry name" value="Copper homeostasis (CutC) domain"/>
    <property type="match status" value="1"/>
</dbReference>
<gene>
    <name evidence="2" type="primary">cutC</name>
    <name evidence="3" type="ORF">IL45_12730</name>
    <name evidence="4" type="ORF">LY02_02436</name>
</gene>
<comment type="subcellular location">
    <subcellularLocation>
        <location evidence="2">Cytoplasm</location>
    </subcellularLocation>
</comment>
<dbReference type="FunFam" id="3.20.20.380:FF:000001">
    <property type="entry name" value="Copper homeostasis protein CutC"/>
    <property type="match status" value="1"/>
</dbReference>
<reference evidence="3 5" key="1">
    <citation type="submission" date="2014-07" db="EMBL/GenBank/DDBJ databases">
        <title>Draft genome sequence of Nonlabens ulvanivorans, an ulvan degrading bacterium.</title>
        <authorList>
            <person name="Kopel M."/>
            <person name="Helbert W."/>
            <person name="Henrissat B."/>
            <person name="Doniger T."/>
            <person name="Banin E."/>
        </authorList>
    </citation>
    <scope>NUCLEOTIDE SEQUENCE [LARGE SCALE GENOMIC DNA]</scope>
    <source>
        <strain evidence="3 5">PLR</strain>
    </source>
</reference>
<dbReference type="EMBL" id="JPJI01000032">
    <property type="protein sequence ID" value="KEZ92986.1"/>
    <property type="molecule type" value="Genomic_DNA"/>
</dbReference>
<name>A0A084JVK2_NONUL</name>
<evidence type="ECO:0000256" key="2">
    <source>
        <dbReference type="HAMAP-Rule" id="MF_00795"/>
    </source>
</evidence>
<dbReference type="SUPFAM" id="SSF110395">
    <property type="entry name" value="CutC-like"/>
    <property type="match status" value="1"/>
</dbReference>
<dbReference type="GO" id="GO:0005507">
    <property type="term" value="F:copper ion binding"/>
    <property type="evidence" value="ECO:0007669"/>
    <property type="project" value="TreeGrafter"/>
</dbReference>
<keyword evidence="6" id="KW-1185">Reference proteome</keyword>
<dbReference type="PANTHER" id="PTHR12598">
    <property type="entry name" value="COPPER HOMEOSTASIS PROTEIN CUTC"/>
    <property type="match status" value="1"/>
</dbReference>
<accession>A0A084JVK2</accession>
<dbReference type="Pfam" id="PF03932">
    <property type="entry name" value="CutC"/>
    <property type="match status" value="1"/>
</dbReference>
<dbReference type="Proteomes" id="UP000028531">
    <property type="component" value="Unassembled WGS sequence"/>
</dbReference>
<dbReference type="RefSeq" id="WP_036584491.1">
    <property type="nucleotide sequence ID" value="NZ_JPJI01000032.1"/>
</dbReference>
<dbReference type="GO" id="GO:0005737">
    <property type="term" value="C:cytoplasm"/>
    <property type="evidence" value="ECO:0007669"/>
    <property type="project" value="UniProtKB-SubCell"/>
</dbReference>
<comment type="similarity">
    <text evidence="1 2">Belongs to the CutC family.</text>
</comment>
<dbReference type="InterPro" id="IPR005627">
    <property type="entry name" value="CutC-like"/>
</dbReference>
<dbReference type="Proteomes" id="UP000239997">
    <property type="component" value="Unassembled WGS sequence"/>
</dbReference>
<evidence type="ECO:0000313" key="5">
    <source>
        <dbReference type="Proteomes" id="UP000028531"/>
    </source>
</evidence>
<dbReference type="EMBL" id="PVNA01000005">
    <property type="protein sequence ID" value="PRX12784.1"/>
    <property type="molecule type" value="Genomic_DNA"/>
</dbReference>
<evidence type="ECO:0000313" key="3">
    <source>
        <dbReference type="EMBL" id="KEZ92986.1"/>
    </source>
</evidence>
<evidence type="ECO:0000313" key="6">
    <source>
        <dbReference type="Proteomes" id="UP000239997"/>
    </source>
</evidence>
<dbReference type="InterPro" id="IPR036822">
    <property type="entry name" value="CutC-like_dom_sf"/>
</dbReference>
<comment type="caution">
    <text evidence="2">Once thought to be involved in copper homeostasis, experiments in E.coli have shown this is not the case.</text>
</comment>
<organism evidence="3 5">
    <name type="scientific">Nonlabens ulvanivorans</name>
    <name type="common">Persicivirga ulvanivorans</name>
    <dbReference type="NCBI Taxonomy" id="906888"/>
    <lineage>
        <taxon>Bacteria</taxon>
        <taxon>Pseudomonadati</taxon>
        <taxon>Bacteroidota</taxon>
        <taxon>Flavobacteriia</taxon>
        <taxon>Flavobacteriales</taxon>
        <taxon>Flavobacteriaceae</taxon>
        <taxon>Nonlabens</taxon>
    </lineage>
</organism>
<reference evidence="4 6" key="2">
    <citation type="submission" date="2018-03" db="EMBL/GenBank/DDBJ databases">
        <title>Genomic Encyclopedia of Archaeal and Bacterial Type Strains, Phase II (KMG-II): from individual species to whole genera.</title>
        <authorList>
            <person name="Goeker M."/>
        </authorList>
    </citation>
    <scope>NUCLEOTIDE SEQUENCE [LARGE SCALE GENOMIC DNA]</scope>
    <source>
        <strain evidence="4 6">DSM 22727</strain>
    </source>
</reference>
<proteinExistence type="inferred from homology"/>
<keyword evidence="2" id="KW-0963">Cytoplasm</keyword>
<evidence type="ECO:0000313" key="4">
    <source>
        <dbReference type="EMBL" id="PRX12784.1"/>
    </source>
</evidence>
<sequence>MLLEICASNYQSALNAQKAGAHRIELCSELGTGGITPSYGLLKKVMEELTIPVMVLIRPRSGNFVYSDADFDIMKRDIELSKELGCAGIVSGVLTADFKIDIRRTSELIELARPLPFTFHRAFDHITNPEQAVVDLVNLGAKRILTSGQYSKAIDGIENLKRYQEIAGNDLIVMPGGGINGGNSSAFAKANFKEVHASATEIIEQANEEKVPMNSPKFLQENIEVISNSENITAIFKNLENED</sequence>